<evidence type="ECO:0000313" key="2">
    <source>
        <dbReference type="EMBL" id="GFO28984.1"/>
    </source>
</evidence>
<gene>
    <name evidence="2" type="ORF">PoB_005548900</name>
</gene>
<dbReference type="EMBL" id="BLXT01006100">
    <property type="protein sequence ID" value="GFO28984.1"/>
    <property type="molecule type" value="Genomic_DNA"/>
</dbReference>
<feature type="compositionally biased region" description="Basic and acidic residues" evidence="1">
    <location>
        <begin position="7"/>
        <end position="24"/>
    </location>
</feature>
<keyword evidence="3" id="KW-1185">Reference proteome</keyword>
<feature type="region of interest" description="Disordered" evidence="1">
    <location>
        <begin position="1"/>
        <end position="52"/>
    </location>
</feature>
<accession>A0AAV4C8U4</accession>
<dbReference type="AlphaFoldDB" id="A0AAV4C8U4"/>
<protein>
    <submittedName>
        <fullName evidence="2">Uncharacterized protein</fullName>
    </submittedName>
</protein>
<organism evidence="2 3">
    <name type="scientific">Plakobranchus ocellatus</name>
    <dbReference type="NCBI Taxonomy" id="259542"/>
    <lineage>
        <taxon>Eukaryota</taxon>
        <taxon>Metazoa</taxon>
        <taxon>Spiralia</taxon>
        <taxon>Lophotrochozoa</taxon>
        <taxon>Mollusca</taxon>
        <taxon>Gastropoda</taxon>
        <taxon>Heterobranchia</taxon>
        <taxon>Euthyneura</taxon>
        <taxon>Panpulmonata</taxon>
        <taxon>Sacoglossa</taxon>
        <taxon>Placobranchoidea</taxon>
        <taxon>Plakobranchidae</taxon>
        <taxon>Plakobranchus</taxon>
    </lineage>
</organism>
<proteinExistence type="predicted"/>
<feature type="compositionally biased region" description="Basic and acidic residues" evidence="1">
    <location>
        <begin position="42"/>
        <end position="52"/>
    </location>
</feature>
<name>A0AAV4C8U4_9GAST</name>
<sequence length="101" mass="11397">MNSRYIGTEDRDNGSKSRDNRKGDGTYGKQQLQQQQQQGRGEGLEGEKEKERRARVELNRFSLFSQQVSLITIALSVGNPSMFFLPARLPPQDQSSVLRGP</sequence>
<evidence type="ECO:0000313" key="3">
    <source>
        <dbReference type="Proteomes" id="UP000735302"/>
    </source>
</evidence>
<feature type="compositionally biased region" description="Low complexity" evidence="1">
    <location>
        <begin position="28"/>
        <end position="39"/>
    </location>
</feature>
<dbReference type="Proteomes" id="UP000735302">
    <property type="component" value="Unassembled WGS sequence"/>
</dbReference>
<comment type="caution">
    <text evidence="2">The sequence shown here is derived from an EMBL/GenBank/DDBJ whole genome shotgun (WGS) entry which is preliminary data.</text>
</comment>
<evidence type="ECO:0000256" key="1">
    <source>
        <dbReference type="SAM" id="MobiDB-lite"/>
    </source>
</evidence>
<reference evidence="2 3" key="1">
    <citation type="journal article" date="2021" name="Elife">
        <title>Chloroplast acquisition without the gene transfer in kleptoplastic sea slugs, Plakobranchus ocellatus.</title>
        <authorList>
            <person name="Maeda T."/>
            <person name="Takahashi S."/>
            <person name="Yoshida T."/>
            <person name="Shimamura S."/>
            <person name="Takaki Y."/>
            <person name="Nagai Y."/>
            <person name="Toyoda A."/>
            <person name="Suzuki Y."/>
            <person name="Arimoto A."/>
            <person name="Ishii H."/>
            <person name="Satoh N."/>
            <person name="Nishiyama T."/>
            <person name="Hasebe M."/>
            <person name="Maruyama T."/>
            <person name="Minagawa J."/>
            <person name="Obokata J."/>
            <person name="Shigenobu S."/>
        </authorList>
    </citation>
    <scope>NUCLEOTIDE SEQUENCE [LARGE SCALE GENOMIC DNA]</scope>
</reference>